<reference evidence="1 2" key="1">
    <citation type="submission" date="2020-08" db="EMBL/GenBank/DDBJ databases">
        <title>Genomic Encyclopedia of Type Strains, Phase IV (KMG-IV): sequencing the most valuable type-strain genomes for metagenomic binning, comparative biology and taxonomic classification.</title>
        <authorList>
            <person name="Goeker M."/>
        </authorList>
    </citation>
    <scope>NUCLEOTIDE SEQUENCE [LARGE SCALE GENOMIC DNA]</scope>
    <source>
        <strain evidence="1 2">DSM 27568</strain>
    </source>
</reference>
<name>A0A7W6C303_9SPHN</name>
<comment type="caution">
    <text evidence="1">The sequence shown here is derived from an EMBL/GenBank/DDBJ whole genome shotgun (WGS) entry which is preliminary data.</text>
</comment>
<dbReference type="RefSeq" id="WP_183617277.1">
    <property type="nucleotide sequence ID" value="NZ_JACIDY010000005.1"/>
</dbReference>
<dbReference type="AlphaFoldDB" id="A0A7W6C303"/>
<gene>
    <name evidence="1" type="ORF">GGR39_002346</name>
</gene>
<keyword evidence="2" id="KW-1185">Reference proteome</keyword>
<accession>A0A7W6C303</accession>
<proteinExistence type="predicted"/>
<evidence type="ECO:0000313" key="2">
    <source>
        <dbReference type="Proteomes" id="UP000561459"/>
    </source>
</evidence>
<evidence type="ECO:0000313" key="1">
    <source>
        <dbReference type="EMBL" id="MBB3940689.1"/>
    </source>
</evidence>
<dbReference type="EMBL" id="JACIDY010000005">
    <property type="protein sequence ID" value="MBB3940689.1"/>
    <property type="molecule type" value="Genomic_DNA"/>
</dbReference>
<sequence length="208" mass="21669">MKIYTPAALAAIERGEAVTTYAAAILCDPPVRVWRGYGPQEIAGEQFDGIGDQGIVESVGGALGGGEQNITLTLSGVEPAVLAAFDAASLRRAPCIVYELIFDGSGTLLLDTQVIQRGSLDQVPVEDTPGGTATIKALVETAARGLGRRGGRMRTDTDQRLIKASDGGFKAIAYAGQKNLYWGGKRPATAGSALGAQRAAANYRLPSF</sequence>
<protein>
    <submittedName>
        <fullName evidence="1">Uncharacterized protein</fullName>
    </submittedName>
</protein>
<organism evidence="1 2">
    <name type="scientific">Novosphingobium fluoreni</name>
    <dbReference type="NCBI Taxonomy" id="1391222"/>
    <lineage>
        <taxon>Bacteria</taxon>
        <taxon>Pseudomonadati</taxon>
        <taxon>Pseudomonadota</taxon>
        <taxon>Alphaproteobacteria</taxon>
        <taxon>Sphingomonadales</taxon>
        <taxon>Sphingomonadaceae</taxon>
        <taxon>Novosphingobium</taxon>
    </lineage>
</organism>
<dbReference type="Proteomes" id="UP000561459">
    <property type="component" value="Unassembled WGS sequence"/>
</dbReference>